<accession>A0A1R3JB33</accession>
<evidence type="ECO:0000313" key="3">
    <source>
        <dbReference type="Proteomes" id="UP000187203"/>
    </source>
</evidence>
<gene>
    <name evidence="2" type="ORF">COLO4_17990</name>
</gene>
<name>A0A1R3JB33_9ROSI</name>
<dbReference type="EMBL" id="AWUE01016403">
    <property type="protein sequence ID" value="OMO92000.1"/>
    <property type="molecule type" value="Genomic_DNA"/>
</dbReference>
<proteinExistence type="predicted"/>
<protein>
    <submittedName>
        <fullName evidence="2">Uncharacterized protein</fullName>
    </submittedName>
</protein>
<keyword evidence="3" id="KW-1185">Reference proteome</keyword>
<dbReference type="Proteomes" id="UP000187203">
    <property type="component" value="Unassembled WGS sequence"/>
</dbReference>
<organism evidence="2 3">
    <name type="scientific">Corchorus olitorius</name>
    <dbReference type="NCBI Taxonomy" id="93759"/>
    <lineage>
        <taxon>Eukaryota</taxon>
        <taxon>Viridiplantae</taxon>
        <taxon>Streptophyta</taxon>
        <taxon>Embryophyta</taxon>
        <taxon>Tracheophyta</taxon>
        <taxon>Spermatophyta</taxon>
        <taxon>Magnoliopsida</taxon>
        <taxon>eudicotyledons</taxon>
        <taxon>Gunneridae</taxon>
        <taxon>Pentapetalae</taxon>
        <taxon>rosids</taxon>
        <taxon>malvids</taxon>
        <taxon>Malvales</taxon>
        <taxon>Malvaceae</taxon>
        <taxon>Grewioideae</taxon>
        <taxon>Apeibeae</taxon>
        <taxon>Corchorus</taxon>
    </lineage>
</organism>
<evidence type="ECO:0000256" key="1">
    <source>
        <dbReference type="SAM" id="MobiDB-lite"/>
    </source>
</evidence>
<sequence length="98" mass="10823">MLSRMPKQPSPKFKVHIAPFGRGLLIEIHMKHGYANVKGTAAIPPIKGPKLPKKGKATDIKKVSPPKKRRNPVRTHCGHRLFLLLAYINSKLSKAGIA</sequence>
<comment type="caution">
    <text evidence="2">The sequence shown here is derived from an EMBL/GenBank/DDBJ whole genome shotgun (WGS) entry which is preliminary data.</text>
</comment>
<evidence type="ECO:0000313" key="2">
    <source>
        <dbReference type="EMBL" id="OMO92000.1"/>
    </source>
</evidence>
<reference evidence="3" key="1">
    <citation type="submission" date="2013-09" db="EMBL/GenBank/DDBJ databases">
        <title>Corchorus olitorius genome sequencing.</title>
        <authorList>
            <person name="Alam M."/>
            <person name="Haque M.S."/>
            <person name="Islam M.S."/>
            <person name="Emdad E.M."/>
            <person name="Islam M.M."/>
            <person name="Ahmed B."/>
            <person name="Halim A."/>
            <person name="Hossen Q.M.M."/>
            <person name="Hossain M.Z."/>
            <person name="Ahmed R."/>
            <person name="Khan M.M."/>
            <person name="Islam R."/>
            <person name="Rashid M.M."/>
            <person name="Khan S.A."/>
            <person name="Rahman M.S."/>
            <person name="Alam M."/>
            <person name="Yahiya A.S."/>
            <person name="Khan M.S."/>
            <person name="Azam M.S."/>
            <person name="Haque T."/>
            <person name="Lashkar M.Z.H."/>
            <person name="Akhand A.I."/>
            <person name="Morshed G."/>
            <person name="Roy S."/>
            <person name="Uddin K.S."/>
            <person name="Rabeya T."/>
            <person name="Hossain A.S."/>
            <person name="Chowdhury A."/>
            <person name="Snigdha A.R."/>
            <person name="Mortoza M.S."/>
            <person name="Matin S.A."/>
            <person name="Hoque S.M.E."/>
            <person name="Islam M.K."/>
            <person name="Roy D.K."/>
            <person name="Haider R."/>
            <person name="Moosa M.M."/>
            <person name="Elias S.M."/>
            <person name="Hasan A.M."/>
            <person name="Jahan S."/>
            <person name="Shafiuddin M."/>
            <person name="Mahmood N."/>
            <person name="Shommy N.S."/>
        </authorList>
    </citation>
    <scope>NUCLEOTIDE SEQUENCE [LARGE SCALE GENOMIC DNA]</scope>
    <source>
        <strain evidence="3">cv. O-4</strain>
    </source>
</reference>
<dbReference type="AlphaFoldDB" id="A0A1R3JB33"/>
<feature type="compositionally biased region" description="Basic residues" evidence="1">
    <location>
        <begin position="64"/>
        <end position="74"/>
    </location>
</feature>
<feature type="region of interest" description="Disordered" evidence="1">
    <location>
        <begin position="45"/>
        <end position="74"/>
    </location>
</feature>